<accession>A0ABD0JCV7</accession>
<comment type="caution">
    <text evidence="1">The sequence shown here is derived from an EMBL/GenBank/DDBJ whole genome shotgun (WGS) entry which is preliminary data.</text>
</comment>
<keyword evidence="2" id="KW-1185">Reference proteome</keyword>
<name>A0ABD0JCV7_9CAEN</name>
<evidence type="ECO:0000313" key="2">
    <source>
        <dbReference type="Proteomes" id="UP001519460"/>
    </source>
</evidence>
<protein>
    <submittedName>
        <fullName evidence="1">Uncharacterized protein</fullName>
    </submittedName>
</protein>
<dbReference type="EMBL" id="JACVVK020000496">
    <property type="protein sequence ID" value="KAK7471360.1"/>
    <property type="molecule type" value="Genomic_DNA"/>
</dbReference>
<feature type="non-terminal residue" evidence="1">
    <location>
        <position position="1"/>
    </location>
</feature>
<proteinExistence type="predicted"/>
<organism evidence="1 2">
    <name type="scientific">Batillaria attramentaria</name>
    <dbReference type="NCBI Taxonomy" id="370345"/>
    <lineage>
        <taxon>Eukaryota</taxon>
        <taxon>Metazoa</taxon>
        <taxon>Spiralia</taxon>
        <taxon>Lophotrochozoa</taxon>
        <taxon>Mollusca</taxon>
        <taxon>Gastropoda</taxon>
        <taxon>Caenogastropoda</taxon>
        <taxon>Sorbeoconcha</taxon>
        <taxon>Cerithioidea</taxon>
        <taxon>Batillariidae</taxon>
        <taxon>Batillaria</taxon>
    </lineage>
</organism>
<evidence type="ECO:0000313" key="1">
    <source>
        <dbReference type="EMBL" id="KAK7471360.1"/>
    </source>
</evidence>
<reference evidence="1 2" key="1">
    <citation type="journal article" date="2023" name="Sci. Data">
        <title>Genome assembly of the Korean intertidal mud-creeper Batillaria attramentaria.</title>
        <authorList>
            <person name="Patra A.K."/>
            <person name="Ho P.T."/>
            <person name="Jun S."/>
            <person name="Lee S.J."/>
            <person name="Kim Y."/>
            <person name="Won Y.J."/>
        </authorList>
    </citation>
    <scope>NUCLEOTIDE SEQUENCE [LARGE SCALE GENOMIC DNA]</scope>
    <source>
        <strain evidence="1">Wonlab-2016</strain>
    </source>
</reference>
<dbReference type="Proteomes" id="UP001519460">
    <property type="component" value="Unassembled WGS sequence"/>
</dbReference>
<dbReference type="AlphaFoldDB" id="A0ABD0JCV7"/>
<gene>
    <name evidence="1" type="ORF">BaRGS_00035998</name>
</gene>
<sequence length="67" mass="7246">RSWQDDTSCVSCLDSAVTGGQKRSVQIDTPRSVNPPLNLFLRHEIGVKGGGWVSGDSMNYPCIGHSQ</sequence>